<sequence length="56" mass="6537">MQIVVKHPFALYRKIAKILKDNFQQFSNTIGRAKRNMEILETIATLCVSFYSSCRI</sequence>
<dbReference type="AlphaFoldDB" id="A0A2P2QV86"/>
<organism evidence="1">
    <name type="scientific">Rhizophora mucronata</name>
    <name type="common">Asiatic mangrove</name>
    <dbReference type="NCBI Taxonomy" id="61149"/>
    <lineage>
        <taxon>Eukaryota</taxon>
        <taxon>Viridiplantae</taxon>
        <taxon>Streptophyta</taxon>
        <taxon>Embryophyta</taxon>
        <taxon>Tracheophyta</taxon>
        <taxon>Spermatophyta</taxon>
        <taxon>Magnoliopsida</taxon>
        <taxon>eudicotyledons</taxon>
        <taxon>Gunneridae</taxon>
        <taxon>Pentapetalae</taxon>
        <taxon>rosids</taxon>
        <taxon>fabids</taxon>
        <taxon>Malpighiales</taxon>
        <taxon>Rhizophoraceae</taxon>
        <taxon>Rhizophora</taxon>
    </lineage>
</organism>
<proteinExistence type="predicted"/>
<evidence type="ECO:0000313" key="1">
    <source>
        <dbReference type="EMBL" id="MBX70930.1"/>
    </source>
</evidence>
<accession>A0A2P2QV86</accession>
<name>A0A2P2QV86_RHIMU</name>
<dbReference type="EMBL" id="GGEC01090446">
    <property type="protein sequence ID" value="MBX70930.1"/>
    <property type="molecule type" value="Transcribed_RNA"/>
</dbReference>
<protein>
    <submittedName>
        <fullName evidence="1">Uncharacterized protein</fullName>
    </submittedName>
</protein>
<reference evidence="1" key="1">
    <citation type="submission" date="2018-02" db="EMBL/GenBank/DDBJ databases">
        <title>Rhizophora mucronata_Transcriptome.</title>
        <authorList>
            <person name="Meera S.P."/>
            <person name="Sreeshan A."/>
            <person name="Augustine A."/>
        </authorList>
    </citation>
    <scope>NUCLEOTIDE SEQUENCE</scope>
    <source>
        <tissue evidence="1">Leaf</tissue>
    </source>
</reference>